<evidence type="ECO:0000256" key="7">
    <source>
        <dbReference type="ARBA" id="ARBA00035245"/>
    </source>
</evidence>
<gene>
    <name evidence="8" type="primary">rplE</name>
    <name evidence="12" type="ORF">EVA94_02125</name>
</gene>
<evidence type="ECO:0000256" key="6">
    <source>
        <dbReference type="ARBA" id="ARBA00023274"/>
    </source>
</evidence>
<evidence type="ECO:0000313" key="12">
    <source>
        <dbReference type="EMBL" id="RZO24916.1"/>
    </source>
</evidence>
<dbReference type="GO" id="GO:0006412">
    <property type="term" value="P:translation"/>
    <property type="evidence" value="ECO:0007669"/>
    <property type="project" value="UniProtKB-UniRule"/>
</dbReference>
<organism evidence="12 13">
    <name type="scientific">SAR86 cluster bacterium</name>
    <dbReference type="NCBI Taxonomy" id="2030880"/>
    <lineage>
        <taxon>Bacteria</taxon>
        <taxon>Pseudomonadati</taxon>
        <taxon>Pseudomonadota</taxon>
        <taxon>Gammaproteobacteria</taxon>
        <taxon>SAR86 cluster</taxon>
    </lineage>
</organism>
<dbReference type="GO" id="GO:0000049">
    <property type="term" value="F:tRNA binding"/>
    <property type="evidence" value="ECO:0007669"/>
    <property type="project" value="UniProtKB-UniRule"/>
</dbReference>
<evidence type="ECO:0000259" key="11">
    <source>
        <dbReference type="Pfam" id="PF00673"/>
    </source>
</evidence>
<dbReference type="PROSITE" id="PS00358">
    <property type="entry name" value="RIBOSOMAL_L5"/>
    <property type="match status" value="1"/>
</dbReference>
<name>A0A520MUR0_9GAMM</name>
<dbReference type="InterPro" id="IPR031310">
    <property type="entry name" value="Ribosomal_uL5_N"/>
</dbReference>
<dbReference type="GO" id="GO:0005840">
    <property type="term" value="C:ribosome"/>
    <property type="evidence" value="ECO:0007669"/>
    <property type="project" value="UniProtKB-KW"/>
</dbReference>
<comment type="similarity">
    <text evidence="1 8 9">Belongs to the universal ribosomal protein uL5 family.</text>
</comment>
<keyword evidence="3 8" id="KW-0699">rRNA-binding</keyword>
<dbReference type="Pfam" id="PF00673">
    <property type="entry name" value="Ribosomal_L5_C"/>
    <property type="match status" value="1"/>
</dbReference>
<dbReference type="EMBL" id="SHBG01000014">
    <property type="protein sequence ID" value="RZO24916.1"/>
    <property type="molecule type" value="Genomic_DNA"/>
</dbReference>
<dbReference type="GO" id="GO:0019843">
    <property type="term" value="F:rRNA binding"/>
    <property type="evidence" value="ECO:0007669"/>
    <property type="project" value="UniProtKB-UniRule"/>
</dbReference>
<comment type="function">
    <text evidence="8">This is 1 of the proteins that bind and probably mediate the attachment of the 5S RNA into the large ribosomal subunit, where it forms part of the central protuberance. In the 70S ribosome it contacts protein S13 of the 30S subunit (bridge B1b), connecting the 2 subunits; this bridge is implicated in subunit movement. Contacts the P site tRNA; the 5S rRNA and some of its associated proteins might help stabilize positioning of ribosome-bound tRNAs.</text>
</comment>
<dbReference type="InterPro" id="IPR022803">
    <property type="entry name" value="Ribosomal_uL5_dom_sf"/>
</dbReference>
<evidence type="ECO:0000256" key="4">
    <source>
        <dbReference type="ARBA" id="ARBA00022884"/>
    </source>
</evidence>
<evidence type="ECO:0000256" key="1">
    <source>
        <dbReference type="ARBA" id="ARBA00008553"/>
    </source>
</evidence>
<evidence type="ECO:0000259" key="10">
    <source>
        <dbReference type="Pfam" id="PF00281"/>
    </source>
</evidence>
<feature type="domain" description="Large ribosomal subunit protein uL5 N-terminal" evidence="10">
    <location>
        <begin position="24"/>
        <end position="80"/>
    </location>
</feature>
<dbReference type="SUPFAM" id="SSF55282">
    <property type="entry name" value="RL5-like"/>
    <property type="match status" value="1"/>
</dbReference>
<dbReference type="GO" id="GO:0003735">
    <property type="term" value="F:structural constituent of ribosome"/>
    <property type="evidence" value="ECO:0007669"/>
    <property type="project" value="InterPro"/>
</dbReference>
<evidence type="ECO:0000256" key="9">
    <source>
        <dbReference type="RuleBase" id="RU003930"/>
    </source>
</evidence>
<dbReference type="InterPro" id="IPR020930">
    <property type="entry name" value="Ribosomal_uL5_bac-type"/>
</dbReference>
<dbReference type="GO" id="GO:1990904">
    <property type="term" value="C:ribonucleoprotein complex"/>
    <property type="evidence" value="ECO:0007669"/>
    <property type="project" value="UniProtKB-KW"/>
</dbReference>
<dbReference type="Proteomes" id="UP000315498">
    <property type="component" value="Unassembled WGS sequence"/>
</dbReference>
<keyword evidence="6 8" id="KW-0687">Ribonucleoprotein</keyword>
<dbReference type="FunFam" id="3.30.1440.10:FF:000001">
    <property type="entry name" value="50S ribosomal protein L5"/>
    <property type="match status" value="1"/>
</dbReference>
<evidence type="ECO:0000256" key="3">
    <source>
        <dbReference type="ARBA" id="ARBA00022730"/>
    </source>
</evidence>
<sequence length="180" mass="20424">MANLKDKYNKEIRSSLKEELGIENIMAVPKLTKVVINMGVGEAANDKKYLESALQNLTVIAGQKPIVTKARQSVASFKIREGWPLGCKVTLRGNKMYDFMERLIKIAIPRERDFRGLNPKSFDQQGNYNFGIKEQIIFPEINYDNIDNIRGMDVCINTSAQSQEHAKALLKALDFPFKGR</sequence>
<dbReference type="HAMAP" id="MF_01333_B">
    <property type="entry name" value="Ribosomal_uL5_B"/>
    <property type="match status" value="1"/>
</dbReference>
<evidence type="ECO:0000313" key="13">
    <source>
        <dbReference type="Proteomes" id="UP000315498"/>
    </source>
</evidence>
<dbReference type="InterPro" id="IPR031309">
    <property type="entry name" value="Ribosomal_uL5_C"/>
</dbReference>
<feature type="domain" description="Large ribosomal subunit protein uL5 C-terminal" evidence="11">
    <location>
        <begin position="84"/>
        <end position="177"/>
    </location>
</feature>
<evidence type="ECO:0000256" key="2">
    <source>
        <dbReference type="ARBA" id="ARBA00022555"/>
    </source>
</evidence>
<proteinExistence type="inferred from homology"/>
<dbReference type="PIRSF" id="PIRSF002161">
    <property type="entry name" value="Ribosomal_L5"/>
    <property type="match status" value="1"/>
</dbReference>
<dbReference type="InterPro" id="IPR002132">
    <property type="entry name" value="Ribosomal_uL5"/>
</dbReference>
<reference evidence="12 13" key="1">
    <citation type="submission" date="2019-02" db="EMBL/GenBank/DDBJ databases">
        <title>Prokaryotic population dynamics and viral predation in marine succession experiment using metagenomics: the confinement effect.</title>
        <authorList>
            <person name="Haro-Moreno J.M."/>
            <person name="Rodriguez-Valera F."/>
            <person name="Lopez-Perez M."/>
        </authorList>
    </citation>
    <scope>NUCLEOTIDE SEQUENCE [LARGE SCALE GENOMIC DNA]</scope>
    <source>
        <strain evidence="12">MED-G161</strain>
    </source>
</reference>
<keyword evidence="4 8" id="KW-0694">RNA-binding</keyword>
<evidence type="ECO:0000256" key="8">
    <source>
        <dbReference type="HAMAP-Rule" id="MF_01333"/>
    </source>
</evidence>
<dbReference type="Gene3D" id="3.30.1440.10">
    <property type="match status" value="1"/>
</dbReference>
<comment type="caution">
    <text evidence="12">The sequence shown here is derived from an EMBL/GenBank/DDBJ whole genome shotgun (WGS) entry which is preliminary data.</text>
</comment>
<dbReference type="PANTHER" id="PTHR11994">
    <property type="entry name" value="60S RIBOSOMAL PROTEIN L11-RELATED"/>
    <property type="match status" value="1"/>
</dbReference>
<accession>A0A520MUR0</accession>
<keyword evidence="2 8" id="KW-0820">tRNA-binding</keyword>
<comment type="subunit">
    <text evidence="8">Part of the 50S ribosomal subunit; part of the 5S rRNA/L5/L18/L25 subcomplex. Contacts the 5S rRNA and the P site tRNA. Forms a bridge to the 30S subunit in the 70S ribosome.</text>
</comment>
<dbReference type="Pfam" id="PF00281">
    <property type="entry name" value="Ribosomal_L5"/>
    <property type="match status" value="1"/>
</dbReference>
<protein>
    <recommendedName>
        <fullName evidence="7 8">Large ribosomal subunit protein uL5</fullName>
    </recommendedName>
</protein>
<dbReference type="InterPro" id="IPR020929">
    <property type="entry name" value="Ribosomal_uL5_CS"/>
</dbReference>
<dbReference type="AlphaFoldDB" id="A0A520MUR0"/>
<dbReference type="NCBIfam" id="NF000585">
    <property type="entry name" value="PRK00010.1"/>
    <property type="match status" value="1"/>
</dbReference>
<evidence type="ECO:0000256" key="5">
    <source>
        <dbReference type="ARBA" id="ARBA00022980"/>
    </source>
</evidence>
<keyword evidence="5 8" id="KW-0689">Ribosomal protein</keyword>